<protein>
    <submittedName>
        <fullName evidence="8">M3 family oligoendopeptidase</fullName>
    </submittedName>
</protein>
<evidence type="ECO:0000259" key="7">
    <source>
        <dbReference type="Pfam" id="PF01432"/>
    </source>
</evidence>
<keyword evidence="3 6" id="KW-0378">Hydrolase</keyword>
<dbReference type="GO" id="GO:0006518">
    <property type="term" value="P:peptide metabolic process"/>
    <property type="evidence" value="ECO:0007669"/>
    <property type="project" value="TreeGrafter"/>
</dbReference>
<dbReference type="EMBL" id="CP120682">
    <property type="protein sequence ID" value="WKN38116.1"/>
    <property type="molecule type" value="Genomic_DNA"/>
</dbReference>
<keyword evidence="1 6" id="KW-0645">Protease</keyword>
<dbReference type="Pfam" id="PF01432">
    <property type="entry name" value="Peptidase_M3"/>
    <property type="match status" value="1"/>
</dbReference>
<dbReference type="SUPFAM" id="SSF55486">
    <property type="entry name" value="Metalloproteases ('zincins'), catalytic domain"/>
    <property type="match status" value="1"/>
</dbReference>
<dbReference type="GO" id="GO:0046872">
    <property type="term" value="F:metal ion binding"/>
    <property type="evidence" value="ECO:0007669"/>
    <property type="project" value="UniProtKB-UniRule"/>
</dbReference>
<comment type="similarity">
    <text evidence="6">Belongs to the peptidase M3 family.</text>
</comment>
<keyword evidence="2 6" id="KW-0479">Metal-binding</keyword>
<evidence type="ECO:0000256" key="5">
    <source>
        <dbReference type="ARBA" id="ARBA00023049"/>
    </source>
</evidence>
<dbReference type="InterPro" id="IPR001567">
    <property type="entry name" value="Pept_M3A_M3B_dom"/>
</dbReference>
<feature type="domain" description="Peptidase M3A/M3B catalytic" evidence="7">
    <location>
        <begin position="178"/>
        <end position="564"/>
    </location>
</feature>
<dbReference type="NCBIfam" id="TIGR02289">
    <property type="entry name" value="M3_not_pepF"/>
    <property type="match status" value="1"/>
</dbReference>
<proteinExistence type="inferred from homology"/>
<dbReference type="InterPro" id="IPR011976">
    <property type="entry name" value="Pept_M3B_oligopep-rel"/>
</dbReference>
<dbReference type="Gene3D" id="1.10.1370.30">
    <property type="match status" value="1"/>
</dbReference>
<comment type="cofactor">
    <cofactor evidence="6">
        <name>Zn(2+)</name>
        <dbReference type="ChEBI" id="CHEBI:29105"/>
    </cofactor>
    <text evidence="6">Binds 1 zinc ion.</text>
</comment>
<evidence type="ECO:0000256" key="6">
    <source>
        <dbReference type="RuleBase" id="RU003435"/>
    </source>
</evidence>
<dbReference type="GO" id="GO:0004222">
    <property type="term" value="F:metalloendopeptidase activity"/>
    <property type="evidence" value="ECO:0007669"/>
    <property type="project" value="InterPro"/>
</dbReference>
<dbReference type="InterPro" id="IPR045090">
    <property type="entry name" value="Pept_M3A_M3B"/>
</dbReference>
<evidence type="ECO:0000256" key="2">
    <source>
        <dbReference type="ARBA" id="ARBA00022723"/>
    </source>
</evidence>
<keyword evidence="5 6" id="KW-0482">Metalloprotease</keyword>
<evidence type="ECO:0000256" key="1">
    <source>
        <dbReference type="ARBA" id="ARBA00022670"/>
    </source>
</evidence>
<evidence type="ECO:0000313" key="8">
    <source>
        <dbReference type="EMBL" id="WKN38116.1"/>
    </source>
</evidence>
<evidence type="ECO:0000256" key="3">
    <source>
        <dbReference type="ARBA" id="ARBA00022801"/>
    </source>
</evidence>
<dbReference type="PANTHER" id="PTHR11804">
    <property type="entry name" value="PROTEASE M3 THIMET OLIGOPEPTIDASE-RELATED"/>
    <property type="match status" value="1"/>
</dbReference>
<reference evidence="8" key="2">
    <citation type="journal article" date="2024" name="Antonie Van Leeuwenhoek">
        <title>Roseihalotalea indica gen. nov., sp. nov., a halophilic Bacteroidetes from mesopelagic Southwest Indian Ocean with higher carbohydrate metabolic potential.</title>
        <authorList>
            <person name="Chen B."/>
            <person name="Zhang M."/>
            <person name="Lin D."/>
            <person name="Ye J."/>
            <person name="Tang K."/>
        </authorList>
    </citation>
    <scope>NUCLEOTIDE SEQUENCE</scope>
    <source>
        <strain evidence="8">TK19036</strain>
    </source>
</reference>
<name>A0AA49GT79_9BACT</name>
<keyword evidence="4 6" id="KW-0862">Zinc</keyword>
<organism evidence="8">
    <name type="scientific">Roseihalotalea indica</name>
    <dbReference type="NCBI Taxonomy" id="2867963"/>
    <lineage>
        <taxon>Bacteria</taxon>
        <taxon>Pseudomonadati</taxon>
        <taxon>Bacteroidota</taxon>
        <taxon>Cytophagia</taxon>
        <taxon>Cytophagales</taxon>
        <taxon>Catalimonadaceae</taxon>
        <taxon>Roseihalotalea</taxon>
    </lineage>
</organism>
<dbReference type="GO" id="GO:0006508">
    <property type="term" value="P:proteolysis"/>
    <property type="evidence" value="ECO:0007669"/>
    <property type="project" value="UniProtKB-KW"/>
</dbReference>
<sequence length="575" mass="67368">MKTENITLPEKKERQLLPQDFKVSSWEAVKPYYDDLLEREINSAADLQRWFQDRSELEAVLSENLAWRYIKMTCDTTDDRLRESYTEFITKIEPKIAPVSNELNKKALASPYLDELKNREGYPIMIREMEKEAQIFREENIPLKTEEQNEAQNFGKISGAMSVKIDGQEMTLQQAANLLQSTDREVRKNAYRKITKRRLEDKDPLNALFTKLIQLRNQIGKNAAFANYRDYMFTAMGRFDYTPQDCFDFHEAVEKEIVPMLDDLAAHRKLKLEVKRLRPWDKAVDIEGRPPLKPFSTGKELTKKTIEAFGRLDSYLGERIAIMQEMGHLDLESRKGKAPGGYNYPLSETGVPFIFMNATSNLRDMVTMMHEGGHAVHSFLTRDLELTNFQHTPSEVAELASMSMELISMDHWNLFFEDEEDLKRAKREHLEQIIETLPWVATIDKFQHWVYENPEHTLEQRIAQWNQIFGAFSDNITDWDDLEEEKSHLWQKQLHLYEVPFYYIEYGFAQLGAIAVWKNYREDPKKGLDGYKNALKLGHTKTIPEVYEAANIKFDFSTEYIRSLMQFVRSELDAI</sequence>
<dbReference type="AlphaFoldDB" id="A0AA49GT79"/>
<dbReference type="CDD" id="cd09606">
    <property type="entry name" value="M3B_PepF"/>
    <property type="match status" value="1"/>
</dbReference>
<accession>A0AA49GT79</accession>
<reference evidence="8" key="1">
    <citation type="journal article" date="2023" name="Comput. Struct. Biotechnol. J.">
        <title>Discovery of a novel marine Bacteroidetes with a rich repertoire of carbohydrate-active enzymes.</title>
        <authorList>
            <person name="Chen B."/>
            <person name="Liu G."/>
            <person name="Chen Q."/>
            <person name="Wang H."/>
            <person name="Liu L."/>
            <person name="Tang K."/>
        </authorList>
    </citation>
    <scope>NUCLEOTIDE SEQUENCE</scope>
    <source>
        <strain evidence="8">TK19036</strain>
    </source>
</reference>
<dbReference type="PANTHER" id="PTHR11804:SF48">
    <property type="entry name" value="PUTATIVE-RELATED"/>
    <property type="match status" value="1"/>
</dbReference>
<evidence type="ECO:0000256" key="4">
    <source>
        <dbReference type="ARBA" id="ARBA00022833"/>
    </source>
</evidence>
<gene>
    <name evidence="8" type="ORF">K4G66_05300</name>
</gene>